<protein>
    <recommendedName>
        <fullName evidence="1">HP0268 domain-containing protein</fullName>
    </recommendedName>
</protein>
<dbReference type="PATRIC" id="fig|1357400.3.peg.977"/>
<dbReference type="EMBL" id="AZJI01000004">
    <property type="protein sequence ID" value="ETD23962.1"/>
    <property type="molecule type" value="Genomic_DNA"/>
</dbReference>
<evidence type="ECO:0000259" key="1">
    <source>
        <dbReference type="Pfam" id="PF18618"/>
    </source>
</evidence>
<dbReference type="Pfam" id="PF18618">
    <property type="entry name" value="HP0268"/>
    <property type="match status" value="1"/>
</dbReference>
<keyword evidence="3" id="KW-1185">Reference proteome</keyword>
<organism evidence="2 3">
    <name type="scientific">Helicobacter macacae MIT 99-5501</name>
    <dbReference type="NCBI Taxonomy" id="1357400"/>
    <lineage>
        <taxon>Bacteria</taxon>
        <taxon>Pseudomonadati</taxon>
        <taxon>Campylobacterota</taxon>
        <taxon>Epsilonproteobacteria</taxon>
        <taxon>Campylobacterales</taxon>
        <taxon>Helicobacteraceae</taxon>
        <taxon>Helicobacter</taxon>
    </lineage>
</organism>
<name>V8CA71_9HELI</name>
<sequence length="90" mass="10123">MELKLASMDLGQTLAKGQAKPQTTSIVIEDLANEVESKEGMQILYFDRSCKDKDLKKAKALIEAKGKTVYMGEVRYGLDSADMIYEFRII</sequence>
<dbReference type="InterPro" id="IPR040748">
    <property type="entry name" value="HP0268"/>
</dbReference>
<feature type="domain" description="HP0268" evidence="1">
    <location>
        <begin position="1"/>
        <end position="90"/>
    </location>
</feature>
<proteinExistence type="predicted"/>
<dbReference type="HOGENOM" id="CLU_173845_0_0_7"/>
<evidence type="ECO:0000313" key="3">
    <source>
        <dbReference type="Proteomes" id="UP000018731"/>
    </source>
</evidence>
<dbReference type="OrthoDB" id="5345432at2"/>
<reference evidence="2 3" key="1">
    <citation type="journal article" date="2014" name="Genome Announc.">
        <title>Draft genome sequences of six enterohepatic helicobacter species isolated from humans and one from rhesus macaques.</title>
        <authorList>
            <person name="Shen Z."/>
            <person name="Sheh A."/>
            <person name="Young S.K."/>
            <person name="Abouelliel A."/>
            <person name="Ward D.V."/>
            <person name="Earl A.M."/>
            <person name="Fox J.G."/>
        </authorList>
    </citation>
    <scope>NUCLEOTIDE SEQUENCE [LARGE SCALE GENOMIC DNA]</scope>
    <source>
        <strain evidence="2 3">MIT 99-5501</strain>
    </source>
</reference>
<dbReference type="STRING" id="1357400.HMPREF2086_00708"/>
<dbReference type="Proteomes" id="UP000018731">
    <property type="component" value="Unassembled WGS sequence"/>
</dbReference>
<comment type="caution">
    <text evidence="2">The sequence shown here is derived from an EMBL/GenBank/DDBJ whole genome shotgun (WGS) entry which is preliminary data.</text>
</comment>
<dbReference type="AlphaFoldDB" id="V8CA71"/>
<evidence type="ECO:0000313" key="2">
    <source>
        <dbReference type="EMBL" id="ETD23962.1"/>
    </source>
</evidence>
<accession>V8CA71</accession>
<gene>
    <name evidence="2" type="ORF">HMPREF2086_00708</name>
</gene>
<dbReference type="RefSeq" id="WP_023927433.1">
    <property type="nucleotide sequence ID" value="NZ_KI669454.1"/>
</dbReference>